<sequence>MSKIRLGVTMGCPAGVGPELILKALTHPFPEDLALVVLGDENLLREAAR</sequence>
<feature type="non-terminal residue" evidence="1">
    <location>
        <position position="49"/>
    </location>
</feature>
<dbReference type="EMBL" id="DROK01000038">
    <property type="protein sequence ID" value="HHI96488.1"/>
    <property type="molecule type" value="Genomic_DNA"/>
</dbReference>
<dbReference type="AlphaFoldDB" id="A0A7V5NYJ3"/>
<proteinExistence type="predicted"/>
<name>A0A7V5NYJ3_9BACT</name>
<accession>A0A7V5NYJ3</accession>
<comment type="caution">
    <text evidence="1">The sequence shown here is derived from an EMBL/GenBank/DDBJ whole genome shotgun (WGS) entry which is preliminary data.</text>
</comment>
<evidence type="ECO:0000313" key="1">
    <source>
        <dbReference type="EMBL" id="HHI96488.1"/>
    </source>
</evidence>
<gene>
    <name evidence="1" type="ORF">ENJ96_01395</name>
</gene>
<dbReference type="SUPFAM" id="SSF53659">
    <property type="entry name" value="Isocitrate/Isopropylmalate dehydrogenase-like"/>
    <property type="match status" value="1"/>
</dbReference>
<dbReference type="Proteomes" id="UP000886101">
    <property type="component" value="Unassembled WGS sequence"/>
</dbReference>
<dbReference type="Gene3D" id="3.40.718.10">
    <property type="entry name" value="Isopropylmalate Dehydrogenase"/>
    <property type="match status" value="1"/>
</dbReference>
<reference evidence="1" key="1">
    <citation type="journal article" date="2020" name="mSystems">
        <title>Genome- and Community-Level Interaction Insights into Carbon Utilization and Element Cycling Functions of Hydrothermarchaeota in Hydrothermal Sediment.</title>
        <authorList>
            <person name="Zhou Z."/>
            <person name="Liu Y."/>
            <person name="Xu W."/>
            <person name="Pan J."/>
            <person name="Luo Z.H."/>
            <person name="Li M."/>
        </authorList>
    </citation>
    <scope>NUCLEOTIDE SEQUENCE [LARGE SCALE GENOMIC DNA]</scope>
    <source>
        <strain evidence="1">HyVt-533</strain>
    </source>
</reference>
<organism evidence="1">
    <name type="scientific">Thermodesulfatator atlanticus</name>
    <dbReference type="NCBI Taxonomy" id="501497"/>
    <lineage>
        <taxon>Bacteria</taxon>
        <taxon>Pseudomonadati</taxon>
        <taxon>Thermodesulfobacteriota</taxon>
        <taxon>Thermodesulfobacteria</taxon>
        <taxon>Thermodesulfobacteriales</taxon>
        <taxon>Thermodesulfatatoraceae</taxon>
        <taxon>Thermodesulfatator</taxon>
    </lineage>
</organism>
<protein>
    <submittedName>
        <fullName evidence="1">4-hydroxythreonine-4-phosphate dehydrogenase PdxA</fullName>
    </submittedName>
</protein>